<protein>
    <recommendedName>
        <fullName evidence="7">Glycosyltransferase 2-like domain-containing protein</fullName>
    </recommendedName>
</protein>
<dbReference type="InterPro" id="IPR043149">
    <property type="entry name" value="TagF_N"/>
</dbReference>
<dbReference type="Gene3D" id="3.40.50.11820">
    <property type="match status" value="1"/>
</dbReference>
<dbReference type="Pfam" id="PF04464">
    <property type="entry name" value="Glyphos_transf"/>
    <property type="match status" value="1"/>
</dbReference>
<dbReference type="Pfam" id="PF00535">
    <property type="entry name" value="Glycos_transf_2"/>
    <property type="match status" value="1"/>
</dbReference>
<keyword evidence="3" id="KW-1003">Cell membrane</keyword>
<dbReference type="GO" id="GO:0005886">
    <property type="term" value="C:plasma membrane"/>
    <property type="evidence" value="ECO:0007669"/>
    <property type="project" value="UniProtKB-SubCell"/>
</dbReference>
<feature type="domain" description="Glycosyltransferase 2-like" evidence="7">
    <location>
        <begin position="2"/>
        <end position="146"/>
    </location>
</feature>
<evidence type="ECO:0000256" key="4">
    <source>
        <dbReference type="ARBA" id="ARBA00022679"/>
    </source>
</evidence>
<dbReference type="SUPFAM" id="SSF53448">
    <property type="entry name" value="Nucleotide-diphospho-sugar transferases"/>
    <property type="match status" value="1"/>
</dbReference>
<keyword evidence="6" id="KW-0472">Membrane</keyword>
<dbReference type="GO" id="GO:0047355">
    <property type="term" value="F:CDP-glycerol glycerophosphotransferase activity"/>
    <property type="evidence" value="ECO:0007669"/>
    <property type="project" value="InterPro"/>
</dbReference>
<dbReference type="Gene3D" id="3.90.550.10">
    <property type="entry name" value="Spore Coat Polysaccharide Biosynthesis Protein SpsA, Chain A"/>
    <property type="match status" value="1"/>
</dbReference>
<evidence type="ECO:0000256" key="6">
    <source>
        <dbReference type="ARBA" id="ARBA00023136"/>
    </source>
</evidence>
<name>A0A918ZHT1_9ACTN</name>
<dbReference type="InterPro" id="IPR051612">
    <property type="entry name" value="Teichoic_Acid_Biosynth"/>
</dbReference>
<evidence type="ECO:0000313" key="9">
    <source>
        <dbReference type="Proteomes" id="UP000603227"/>
    </source>
</evidence>
<comment type="subcellular location">
    <subcellularLocation>
        <location evidence="1">Cell membrane</location>
        <topology evidence="1">Peripheral membrane protein</topology>
    </subcellularLocation>
</comment>
<keyword evidence="9" id="KW-1185">Reference proteome</keyword>
<dbReference type="Gene3D" id="3.40.50.12580">
    <property type="match status" value="1"/>
</dbReference>
<evidence type="ECO:0000256" key="2">
    <source>
        <dbReference type="ARBA" id="ARBA00010488"/>
    </source>
</evidence>
<evidence type="ECO:0000256" key="3">
    <source>
        <dbReference type="ARBA" id="ARBA00022475"/>
    </source>
</evidence>
<dbReference type="EMBL" id="BNAT01000037">
    <property type="protein sequence ID" value="GHE52248.1"/>
    <property type="molecule type" value="Genomic_DNA"/>
</dbReference>
<keyword evidence="4" id="KW-0808">Transferase</keyword>
<sequence length="948" mass="108505">MSVVVIVYNDEARLPTAVRSVLEQTLRSVEVVIVDDHSTDGSYETARRLAAEHPERVRAYRLPENSGGCGAPRNHGILRTRGEYVLFLDSDDVLERNACRNMLEAAESTGADLVSGLCVRVHVDTRTRKEVKWYPWLYARTRTLDSISELPDLLVYDTLSTNKCYRRDFLIDNGLEFPVGIHYEDLFFSAQAYAAARRITLIPNRVYDWNVVQNTESPAAKSISNRRAEIANFAHRMEIHRRVDRLLADRDMGALKFHKDVKFLKHDLVLHLRDLPLRDAAYRQEFAALARAYLASIDPAAYDEVEPIHAICAYLLRQSDWANLLPAVDTLTNRDKVSAPLVERDGRIYWCDAGHLEDPFARRILDVTEFGYHARPVEKLFLRNELTEYRQEEGGGVIRLAGRVTNPLGVIPPAARLTAELEFYARRPGVRFQTFRVPVPAVRHEGPYVSWQATANVSKTLRPLGVVDAMWDVRLHLDVDGKRTTSRLTAAEPDLATGELPVRPRLTRLIADRIAPQISARGHLAFRLVPDKKANVLVTQGLRGTPGRLAKSGYRKAKALRKRATSGDTKIRLYHEVFQRMPVHRRLVVFESHLGRQYSDSPRAIYEEMRRQGLDFEAVWSYAGKPDGFPSDATLVRRWSLPYLRALARAEFWIDNQSYPLKLTKRPGTTYLQTWHGSALKRMGFDEPGWKLKSRAEQAEQQRTLDRFDHFLIRSEHDVVTLAKAFRLSEKTLLRVGYPRNDELVRARDLHGAAERPPLAAELGIPADKKVLLYAPTFRQHGQRRFSLPFDVERFAERFGDEYVLLVRAHYLNHVVLPPSVRGRVIDVSAHHDVTPVLALADALITDYSSVMFDYALLDRPMLFFTYDYEEYVHEGRGTYFDLLERAPGPVVRTEDELHALLAASTLEEQSVKYASARERFVADFGEYDKGTAARRIVDEFFSEWRRK</sequence>
<gene>
    <name evidence="8" type="ORF">GCM10017771_74530</name>
</gene>
<dbReference type="InterPro" id="IPR043148">
    <property type="entry name" value="TagF_C"/>
</dbReference>
<keyword evidence="5" id="KW-0777">Teichoic acid biosynthesis</keyword>
<evidence type="ECO:0000256" key="5">
    <source>
        <dbReference type="ARBA" id="ARBA00022944"/>
    </source>
</evidence>
<dbReference type="PANTHER" id="PTHR37316:SF3">
    <property type="entry name" value="TEICHOIC ACID GLYCEROL-PHOSPHATE TRANSFERASE"/>
    <property type="match status" value="1"/>
</dbReference>
<dbReference type="PANTHER" id="PTHR37316">
    <property type="entry name" value="TEICHOIC ACID GLYCEROL-PHOSPHATE PRIMASE"/>
    <property type="match status" value="1"/>
</dbReference>
<evidence type="ECO:0000256" key="1">
    <source>
        <dbReference type="ARBA" id="ARBA00004202"/>
    </source>
</evidence>
<dbReference type="SUPFAM" id="SSF53756">
    <property type="entry name" value="UDP-Glycosyltransferase/glycogen phosphorylase"/>
    <property type="match status" value="1"/>
</dbReference>
<reference evidence="8" key="2">
    <citation type="submission" date="2020-09" db="EMBL/GenBank/DDBJ databases">
        <authorList>
            <person name="Sun Q."/>
            <person name="Zhou Y."/>
        </authorList>
    </citation>
    <scope>NUCLEOTIDE SEQUENCE</scope>
    <source>
        <strain evidence="8">CGMCC 4.7403</strain>
    </source>
</reference>
<dbReference type="InterPro" id="IPR001173">
    <property type="entry name" value="Glyco_trans_2-like"/>
</dbReference>
<comment type="similarity">
    <text evidence="2">Belongs to the CDP-glycerol glycerophosphotransferase family.</text>
</comment>
<reference evidence="8" key="1">
    <citation type="journal article" date="2014" name="Int. J. Syst. Evol. Microbiol.">
        <title>Complete genome sequence of Corynebacterium casei LMG S-19264T (=DSM 44701T), isolated from a smear-ripened cheese.</title>
        <authorList>
            <consortium name="US DOE Joint Genome Institute (JGI-PGF)"/>
            <person name="Walter F."/>
            <person name="Albersmeier A."/>
            <person name="Kalinowski J."/>
            <person name="Ruckert C."/>
        </authorList>
    </citation>
    <scope>NUCLEOTIDE SEQUENCE</scope>
    <source>
        <strain evidence="8">CGMCC 4.7403</strain>
    </source>
</reference>
<dbReference type="InterPro" id="IPR007554">
    <property type="entry name" value="Glycerophosphate_synth"/>
</dbReference>
<dbReference type="AlphaFoldDB" id="A0A918ZHT1"/>
<evidence type="ECO:0000259" key="7">
    <source>
        <dbReference type="Pfam" id="PF00535"/>
    </source>
</evidence>
<organism evidence="8 9">
    <name type="scientific">Streptomyces capitiformicae</name>
    <dbReference type="NCBI Taxonomy" id="2014920"/>
    <lineage>
        <taxon>Bacteria</taxon>
        <taxon>Bacillati</taxon>
        <taxon>Actinomycetota</taxon>
        <taxon>Actinomycetes</taxon>
        <taxon>Kitasatosporales</taxon>
        <taxon>Streptomycetaceae</taxon>
        <taxon>Streptomyces</taxon>
    </lineage>
</organism>
<dbReference type="Proteomes" id="UP000603227">
    <property type="component" value="Unassembled WGS sequence"/>
</dbReference>
<proteinExistence type="inferred from homology"/>
<evidence type="ECO:0000313" key="8">
    <source>
        <dbReference type="EMBL" id="GHE52248.1"/>
    </source>
</evidence>
<dbReference type="GO" id="GO:0019350">
    <property type="term" value="P:teichoic acid biosynthetic process"/>
    <property type="evidence" value="ECO:0007669"/>
    <property type="project" value="UniProtKB-KW"/>
</dbReference>
<accession>A0A918ZHT1</accession>
<dbReference type="CDD" id="cd00761">
    <property type="entry name" value="Glyco_tranf_GTA_type"/>
    <property type="match status" value="1"/>
</dbReference>
<comment type="caution">
    <text evidence="8">The sequence shown here is derived from an EMBL/GenBank/DDBJ whole genome shotgun (WGS) entry which is preliminary data.</text>
</comment>
<dbReference type="InterPro" id="IPR029044">
    <property type="entry name" value="Nucleotide-diphossugar_trans"/>
</dbReference>